<comment type="caution">
    <text evidence="1">The sequence shown here is derived from an EMBL/GenBank/DDBJ whole genome shotgun (WGS) entry which is preliminary data.</text>
</comment>
<proteinExistence type="predicted"/>
<keyword evidence="2" id="KW-1185">Reference proteome</keyword>
<dbReference type="Proteomes" id="UP001516061">
    <property type="component" value="Unassembled WGS sequence"/>
</dbReference>
<reference evidence="1 2" key="1">
    <citation type="submission" date="2020-05" db="EMBL/GenBank/DDBJ databases">
        <title>Genomic Encyclopedia of Type Strains, Phase IV (KMG-V): Genome sequencing to study the core and pangenomes of soil and plant-associated prokaryotes.</title>
        <authorList>
            <person name="Whitman W."/>
        </authorList>
    </citation>
    <scope>NUCLEOTIDE SEQUENCE [LARGE SCALE GENOMIC DNA]</scope>
    <source>
        <strain evidence="1 2">C29</strain>
    </source>
</reference>
<organism evidence="1 2">
    <name type="scientific">Sphaerotilus uruguayifluvii</name>
    <dbReference type="NCBI Taxonomy" id="2735897"/>
    <lineage>
        <taxon>Bacteria</taxon>
        <taxon>Pseudomonadati</taxon>
        <taxon>Pseudomonadota</taxon>
        <taxon>Betaproteobacteria</taxon>
        <taxon>Burkholderiales</taxon>
        <taxon>Sphaerotilaceae</taxon>
        <taxon>Sphaerotilus</taxon>
    </lineage>
</organism>
<dbReference type="RefSeq" id="WP_173804212.1">
    <property type="nucleotide sequence ID" value="NZ_JABSNM010000003.1"/>
</dbReference>
<dbReference type="EMBL" id="JABSNM010000003">
    <property type="protein sequence ID" value="NRT55229.1"/>
    <property type="molecule type" value="Genomic_DNA"/>
</dbReference>
<sequence length="669" mass="73841">MNLNDFCSLVDNLPASESDATRSMDEEVYLEEIRGCFTPVESDQSLRTAVEFLEDLGIRHLCDGIEIERSWRVAACIQQALRRRGNSPTAQSDWSRAVGLADRLAASHKSHMPIDQSISTNARISTLSHAVRILRDKGYRIDLPATGGADMPDSELSRLVDEIHRLAKSLGQSLAISAAGAMRPRWSDFTGRFNLGRPGYVVQIDATPQQPLAYLYQLGIRYFSLEPTASDPQRALTDLLALLTNATAMLDLVPRSFDLMFARVADVVPILRQSTVYDSVFLVTQAKVSHVKSFLDWMMRHPSFASLKSKSGTSASQVHSLASMLLHACATAKMIDEFTVIRPVAAAVAVNADVVPAVALLRDIFCHKNGANQSLTFPPKDEHVDAAFRPLLAVGDALVMQPPSIGARAVLNATMDWCRRAWPKGGNFDSEALGSMFEEFVRDKLSEKGVTVLCGDYDQAGDDGECDAVIETNEAVIFIELKSKLLTRKARSGDDLAALVDLAQAIVRPQAQAMSRHAALAKSGVLRLKSKSGEAPVFLSGREVLKVSITRGDLGSLHDRLFLAQFLKAGSVANFETVDPQKQDQLEELGGWFKKLKVAAQSVGEDDYLKSPLPYSRCWSLSVFHLLLLLENTVDNETFSSELQRTRRLITPLRDFYEEYAYARHNLRL</sequence>
<gene>
    <name evidence="1" type="ORF">HNQ01_000939</name>
</gene>
<accession>A0ABX2FZK2</accession>
<evidence type="ECO:0000313" key="1">
    <source>
        <dbReference type="EMBL" id="NRT55229.1"/>
    </source>
</evidence>
<protein>
    <recommendedName>
        <fullName evidence="3">NERD domain-containing protein</fullName>
    </recommendedName>
</protein>
<evidence type="ECO:0000313" key="2">
    <source>
        <dbReference type="Proteomes" id="UP001516061"/>
    </source>
</evidence>
<evidence type="ECO:0008006" key="3">
    <source>
        <dbReference type="Google" id="ProtNLM"/>
    </source>
</evidence>
<name>A0ABX2FZK2_9BURK</name>